<comment type="caution">
    <text evidence="2">The sequence shown here is derived from an EMBL/GenBank/DDBJ whole genome shotgun (WGS) entry which is preliminary data.</text>
</comment>
<dbReference type="SUPFAM" id="SSF75005">
    <property type="entry name" value="Arabinanase/levansucrase/invertase"/>
    <property type="match status" value="1"/>
</dbReference>
<name>A0A7V3E7A5_9BACT</name>
<feature type="region of interest" description="Disordered" evidence="1">
    <location>
        <begin position="326"/>
        <end position="351"/>
    </location>
</feature>
<evidence type="ECO:0000313" key="2">
    <source>
        <dbReference type="EMBL" id="HFI91666.1"/>
    </source>
</evidence>
<dbReference type="EMBL" id="DSUJ01000008">
    <property type="protein sequence ID" value="HFI91666.1"/>
    <property type="molecule type" value="Genomic_DNA"/>
</dbReference>
<sequence length="685" mass="75780">MYIYAQTDPMLYQRWNIMDINRVRTQFNNTGLLCDGNQQNIPLAKPPAFEYPNGSGLSYGTSIGVVIGAPGNQDTGAVGGDNPEQLEYLDGTMDEGSAAFWDEEHFAPYPEIVGGSKAALSNDPTTWPQSWPTLVPGTNQPLIVGPEGWPGIGESGSIIADQETYSVMYSWRGTDVGNTNRRWLKTHMEMRGFAWSGELYQDFIIWMFVIRNIGSAPIVDMRAGIHSDYGYFPIFMPPNPWGDDDRHYYDPVLQFAYGSDDDFYEPNPTDGSLGEGQIAWSGTLALRMPGPTKSVQTYDAFHFWMEATTPRGNGASKELYFRYNLNNQGDPHDSNNDGIDDDFNENGIPDAQEGGPGYYLGLGADGLQVLGSGPFTLNPGESDTLIFATVFGMSKNQLYKNARNALVLYNSGFKPVKAPEPPKVEVIPGDGKNILYWSLNSEKDPEFEGYKIYRSADNGQTWGSQTFTDFEGGIHYVPLYQADKIDGIKGNYRTLPEFAWYYLGDDTDLPPIKVIDNDSLSLFKTGDTVRVFVDDNVVNGLNYRYYIAAYDTGNGITGPLENTPASKPQIGTNTVQAVPHAPVSYGSLSQVKVVPNPYIVANGWEQGDERQIQFTHLPLIATIRILNSSGDLVKTIYHDQSNSIAPSIAKWDLKNENQQLVAPGLYFFHVESSEGNASGKFIIIL</sequence>
<dbReference type="Gene3D" id="2.60.40.4070">
    <property type="match status" value="1"/>
</dbReference>
<reference evidence="2" key="1">
    <citation type="journal article" date="2020" name="mSystems">
        <title>Genome- and Community-Level Interaction Insights into Carbon Utilization and Element Cycling Functions of Hydrothermarchaeota in Hydrothermal Sediment.</title>
        <authorList>
            <person name="Zhou Z."/>
            <person name="Liu Y."/>
            <person name="Xu W."/>
            <person name="Pan J."/>
            <person name="Luo Z.H."/>
            <person name="Li M."/>
        </authorList>
    </citation>
    <scope>NUCLEOTIDE SEQUENCE [LARGE SCALE GENOMIC DNA]</scope>
    <source>
        <strain evidence="2">SpSt-479</strain>
    </source>
</reference>
<organism evidence="2">
    <name type="scientific">Ignavibacterium album</name>
    <dbReference type="NCBI Taxonomy" id="591197"/>
    <lineage>
        <taxon>Bacteria</taxon>
        <taxon>Pseudomonadati</taxon>
        <taxon>Ignavibacteriota</taxon>
        <taxon>Ignavibacteria</taxon>
        <taxon>Ignavibacteriales</taxon>
        <taxon>Ignavibacteriaceae</taxon>
        <taxon>Ignavibacterium</taxon>
    </lineage>
</organism>
<gene>
    <name evidence="2" type="ORF">ENS31_09105</name>
</gene>
<proteinExistence type="predicted"/>
<protein>
    <submittedName>
        <fullName evidence="2">T9SS type A sorting domain-containing protein</fullName>
    </submittedName>
</protein>
<dbReference type="InterPro" id="IPR023296">
    <property type="entry name" value="Glyco_hydro_beta-prop_sf"/>
</dbReference>
<dbReference type="AlphaFoldDB" id="A0A7V3E7A5"/>
<evidence type="ECO:0000256" key="1">
    <source>
        <dbReference type="SAM" id="MobiDB-lite"/>
    </source>
</evidence>
<accession>A0A7V3E7A5</accession>